<dbReference type="InterPro" id="IPR015915">
    <property type="entry name" value="Kelch-typ_b-propeller"/>
</dbReference>
<dbReference type="InterPro" id="IPR013783">
    <property type="entry name" value="Ig-like_fold"/>
</dbReference>
<organism evidence="6 7">
    <name type="scientific">Hyalangium rubrum</name>
    <dbReference type="NCBI Taxonomy" id="3103134"/>
    <lineage>
        <taxon>Bacteria</taxon>
        <taxon>Pseudomonadati</taxon>
        <taxon>Myxococcota</taxon>
        <taxon>Myxococcia</taxon>
        <taxon>Myxococcales</taxon>
        <taxon>Cystobacterineae</taxon>
        <taxon>Archangiaceae</taxon>
        <taxon>Hyalangium</taxon>
    </lineage>
</organism>
<dbReference type="NCBIfam" id="NF033510">
    <property type="entry name" value="Ca_tandemer"/>
    <property type="match status" value="1"/>
</dbReference>
<evidence type="ECO:0000259" key="5">
    <source>
        <dbReference type="Pfam" id="PF19077"/>
    </source>
</evidence>
<accession>A0ABU5H389</accession>
<dbReference type="Gene3D" id="2.60.40.10">
    <property type="entry name" value="Immunoglobulins"/>
    <property type="match status" value="2"/>
</dbReference>
<dbReference type="InterPro" id="IPR037293">
    <property type="entry name" value="Gal_Oxidase_central_sf"/>
</dbReference>
<feature type="domain" description="Bacterial Ig-like" evidence="5">
    <location>
        <begin position="1341"/>
        <end position="1414"/>
    </location>
</feature>
<dbReference type="SUPFAM" id="SSF50965">
    <property type="entry name" value="Galactose oxidase, central domain"/>
    <property type="match status" value="2"/>
</dbReference>
<evidence type="ECO:0000256" key="4">
    <source>
        <dbReference type="SAM" id="SignalP"/>
    </source>
</evidence>
<dbReference type="InterPro" id="IPR011043">
    <property type="entry name" value="Gal_Oxase/kelch_b-propeller"/>
</dbReference>
<comment type="caution">
    <text evidence="6">The sequence shown here is derived from an EMBL/GenBank/DDBJ whole genome shotgun (WGS) entry which is preliminary data.</text>
</comment>
<dbReference type="SMART" id="SM00612">
    <property type="entry name" value="Kelch"/>
    <property type="match status" value="12"/>
</dbReference>
<dbReference type="CDD" id="cd00161">
    <property type="entry name" value="beta-trefoil_Ricin-like"/>
    <property type="match status" value="1"/>
</dbReference>
<dbReference type="Proteomes" id="UP001291309">
    <property type="component" value="Unassembled WGS sequence"/>
</dbReference>
<feature type="region of interest" description="Disordered" evidence="3">
    <location>
        <begin position="1413"/>
        <end position="1433"/>
    </location>
</feature>
<evidence type="ECO:0000256" key="2">
    <source>
        <dbReference type="ARBA" id="ARBA00022737"/>
    </source>
</evidence>
<proteinExistence type="predicted"/>
<sequence>MHRVSRLAAVLACLSLACTPVEGPDSEPPLEHAAAPLLAPAWRLGPPMREAHLRHTTTLLPSGKILVTGGLNASQNRAGAEVYDPATGTWSATGPMGQNRSYHTATLLPSGKVLVAGGATGVSTLATAELYNPTTNTWMPTSSMARARQGHSATLLPSGKVLVTAGISGIYLASSELYDPATGTWSATGALPKARYWHTATLLPSGKVLVSGGVGNPEGAQNRNDLYDPATGTWSTLSPLITARYDHIATVLPSGKVLVAGGYNDSLGLLASAELYDPVPNTWSPTGSMAQARDRSSATLLPSGKVLVMGGKQVDTLASAELYNPSTGTWGAAPSMSQVRYQHTSTLMPDGRVLVVGGGNDPDALSSVELYDPSAGVWRSTVPMSVGRQGHSGTLLPSGKVLVAGGYASTTLHASAELYDPTNFTWTPTGAMSQARLFHTATLLNSGKVLVTGGTGSTIDLPQTEEYDPLTGTWSPAGTLAQSRSGHTTTLLPSGKVLAVGGRYTASLASVEVYDPDTHAWSATGILTRARAYHTATLLHSGKVLVTGGVGTSGALAIAELYDPSTGTWSLTGALSRARSRHTATLLPSGKVLVTGGETSSTALTSTEVYDPATGTWSSTGNLATPRRNHVAVLMPSGKVIITSGDNTIRLLVTEEYDPVTGISKTTGLQSAGRTSPTATVIPSGQLLLTGGLGNAGELSSAEEYEPTGTIPFWKPRLFIPAPGDTLEPGSIFSAYGTLLRGLSEASSGTTHSSPTDFPLLSLMDMQQGRLFAFPFHDFSPGHVTATLPMVPEGHYLLSLTVNALTGLQVIRVAELIPDTTIIYTPPNPSNQSVATFSFVSTDSGAVFECSLDGDTFSPCVSSTTYAGLTEGIHSFQVRARDVAGNADPTPASYSWAIDLTPPEIVLVAVPANPSNQTFATFLFESNEAGALFECSLDGAAFDPCSSPATYSSLSEGVHALHVRARDAAGNVNPTPVSYFWAIDLTAPDTVIESAPPLPSNQSTATFTFSSNEAILYECSLDEGTFSACSPPVNFVNLPEGEHVFRVRARDAAGNVDPTPALHFWFIDLTAPDTVITTSPPNLSDQTVAFFDFDSNEGRVLFECSLDEADFSACSPPITLVGLSEGLHTFRVRARDAAGNVDTSPASYSWSIDQTAPVTILTSTPAHPSNQPSATFTFASESGALFECSLDGAAFGPCSSPATYSSLSEGEHVFHVRARDEAGNVNSTPVSYFWAIDLEAPDTALTSAPAGISNESSATFTFSSETGAFFECRLEEEASFSVCSSPKSYANLVEGSHTFQVRARDEAGNIDPTPASYSWSIDLSVPSAPVITSPADGATLSESQPVLSGTAQPGSSISLTLNGAVASLTTASETGAWSFTPEQPLADGAHKLSATATDTGGTSPAATVHFTVDTRPDDPPAPPDSGGGCDCAAGSGDASWLLGGLGLLARLTARQRKPRRGHPREEEA</sequence>
<dbReference type="Gene3D" id="2.120.10.80">
    <property type="entry name" value="Kelch-type beta propeller"/>
    <property type="match status" value="3"/>
</dbReference>
<dbReference type="Gene3D" id="2.130.10.80">
    <property type="entry name" value="Galactose oxidase/kelch, beta-propeller"/>
    <property type="match status" value="3"/>
</dbReference>
<dbReference type="SUPFAM" id="SSF117281">
    <property type="entry name" value="Kelch motif"/>
    <property type="match status" value="1"/>
</dbReference>
<evidence type="ECO:0000256" key="1">
    <source>
        <dbReference type="ARBA" id="ARBA00022441"/>
    </source>
</evidence>
<feature type="signal peptide" evidence="4">
    <location>
        <begin position="1"/>
        <end position="23"/>
    </location>
</feature>
<dbReference type="EMBL" id="JAXIVS010000005">
    <property type="protein sequence ID" value="MDY7227928.1"/>
    <property type="molecule type" value="Genomic_DNA"/>
</dbReference>
<dbReference type="PROSITE" id="PS51257">
    <property type="entry name" value="PROKAR_LIPOPROTEIN"/>
    <property type="match status" value="1"/>
</dbReference>
<dbReference type="PANTHER" id="PTHR24412">
    <property type="entry name" value="KELCH PROTEIN"/>
    <property type="match status" value="1"/>
</dbReference>
<dbReference type="RefSeq" id="WP_321546657.1">
    <property type="nucleotide sequence ID" value="NZ_JAXIVS010000005.1"/>
</dbReference>
<evidence type="ECO:0000313" key="6">
    <source>
        <dbReference type="EMBL" id="MDY7227928.1"/>
    </source>
</evidence>
<evidence type="ECO:0000256" key="3">
    <source>
        <dbReference type="SAM" id="MobiDB-lite"/>
    </source>
</evidence>
<dbReference type="PANTHER" id="PTHR24412:SF489">
    <property type="entry name" value="RING FINGER DOMAIN AND KELCH REPEAT-CONTAINING PROTEIN DDB_G0271372"/>
    <property type="match status" value="1"/>
</dbReference>
<dbReference type="Pfam" id="PF19077">
    <property type="entry name" value="Big_13"/>
    <property type="match status" value="1"/>
</dbReference>
<keyword evidence="4" id="KW-0732">Signal</keyword>
<feature type="chain" id="PRO_5046590562" evidence="4">
    <location>
        <begin position="24"/>
        <end position="1468"/>
    </location>
</feature>
<dbReference type="InterPro" id="IPR044016">
    <property type="entry name" value="Big_13"/>
</dbReference>
<gene>
    <name evidence="6" type="ORF">SYV04_16040</name>
</gene>
<keyword evidence="2" id="KW-0677">Repeat</keyword>
<dbReference type="InterPro" id="IPR006652">
    <property type="entry name" value="Kelch_1"/>
</dbReference>
<keyword evidence="1" id="KW-0880">Kelch repeat</keyword>
<name>A0ABU5H389_9BACT</name>
<protein>
    <submittedName>
        <fullName evidence="6">Kelch repeat-containing protein</fullName>
    </submittedName>
</protein>
<reference evidence="6 7" key="1">
    <citation type="submission" date="2023-12" db="EMBL/GenBank/DDBJ databases">
        <title>the genome sequence of Hyalangium sp. s54d21.</title>
        <authorList>
            <person name="Zhang X."/>
        </authorList>
    </citation>
    <scope>NUCLEOTIDE SEQUENCE [LARGE SCALE GENOMIC DNA]</scope>
    <source>
        <strain evidence="7">s54d21</strain>
    </source>
</reference>
<dbReference type="Pfam" id="PF01344">
    <property type="entry name" value="Kelch_1"/>
    <property type="match status" value="2"/>
</dbReference>
<evidence type="ECO:0000313" key="7">
    <source>
        <dbReference type="Proteomes" id="UP001291309"/>
    </source>
</evidence>
<dbReference type="Pfam" id="PF24681">
    <property type="entry name" value="Kelch_KLHDC2_KLHL20_DRC7"/>
    <property type="match status" value="2"/>
</dbReference>
<keyword evidence="7" id="KW-1185">Reference proteome</keyword>